<feature type="non-terminal residue" evidence="9">
    <location>
        <position position="435"/>
    </location>
</feature>
<evidence type="ECO:0000256" key="1">
    <source>
        <dbReference type="ARBA" id="ARBA00022857"/>
    </source>
</evidence>
<feature type="domain" description="Glutamyl-tRNA reductase N-terminal" evidence="8">
    <location>
        <begin position="188"/>
        <end position="338"/>
    </location>
</feature>
<evidence type="ECO:0000256" key="2">
    <source>
        <dbReference type="ARBA" id="ARBA00023002"/>
    </source>
</evidence>
<dbReference type="FunFam" id="3.30.460.30:FF:000001">
    <property type="entry name" value="Glutamyl-tRNA reductase"/>
    <property type="match status" value="1"/>
</dbReference>
<dbReference type="InterPro" id="IPR006151">
    <property type="entry name" value="Shikm_DH/Glu-tRNA_Rdtase"/>
</dbReference>
<dbReference type="Gene3D" id="3.40.50.720">
    <property type="entry name" value="NAD(P)-binding Rossmann-like Domain"/>
    <property type="match status" value="1"/>
</dbReference>
<dbReference type="PANTHER" id="PTHR43120">
    <property type="entry name" value="GLUTAMYL-TRNA REDUCTASE 1, CHLOROPLASTIC"/>
    <property type="match status" value="1"/>
</dbReference>
<dbReference type="SUPFAM" id="SSF69742">
    <property type="entry name" value="Glutamyl tRNA-reductase catalytic, N-terminal domain"/>
    <property type="match status" value="1"/>
</dbReference>
<evidence type="ECO:0000313" key="9">
    <source>
        <dbReference type="EMBL" id="AEA86528.1"/>
    </source>
</evidence>
<dbReference type="CDD" id="cd05213">
    <property type="entry name" value="NAD_bind_Glutamyl_tRNA_reduct"/>
    <property type="match status" value="1"/>
</dbReference>
<name>F5BT16_EUGGR</name>
<feature type="region of interest" description="Disordered" evidence="5">
    <location>
        <begin position="144"/>
        <end position="177"/>
    </location>
</feature>
<dbReference type="GO" id="GO:0006779">
    <property type="term" value="P:porphyrin-containing compound biosynthetic process"/>
    <property type="evidence" value="ECO:0007669"/>
    <property type="project" value="UniProtKB-KW"/>
</dbReference>
<evidence type="ECO:0000256" key="4">
    <source>
        <dbReference type="ARBA" id="ARBA00023444"/>
    </source>
</evidence>
<accession>F5BT16</accession>
<evidence type="ECO:0000259" key="8">
    <source>
        <dbReference type="Pfam" id="PF05201"/>
    </source>
</evidence>
<dbReference type="Pfam" id="PF01488">
    <property type="entry name" value="Shikimate_DH"/>
    <property type="match status" value="1"/>
</dbReference>
<evidence type="ECO:0000256" key="3">
    <source>
        <dbReference type="ARBA" id="ARBA00023244"/>
    </source>
</evidence>
<evidence type="ECO:0000259" key="7">
    <source>
        <dbReference type="Pfam" id="PF01488"/>
    </source>
</evidence>
<dbReference type="PANTHER" id="PTHR43120:SF1">
    <property type="entry name" value="GLUTAMYL-TRNA REDUCTASE 1, CHLOROPLASTIC"/>
    <property type="match status" value="1"/>
</dbReference>
<feature type="chain" id="PRO_5003326510" evidence="6">
    <location>
        <begin position="19"/>
        <end position="435"/>
    </location>
</feature>
<feature type="compositionally biased region" description="Basic and acidic residues" evidence="5">
    <location>
        <begin position="156"/>
        <end position="177"/>
    </location>
</feature>
<organism evidence="9">
    <name type="scientific">Euglena gracilis</name>
    <dbReference type="NCBI Taxonomy" id="3039"/>
    <lineage>
        <taxon>Eukaryota</taxon>
        <taxon>Discoba</taxon>
        <taxon>Euglenozoa</taxon>
        <taxon>Euglenida</taxon>
        <taxon>Spirocuta</taxon>
        <taxon>Euglenophyceae</taxon>
        <taxon>Euglenales</taxon>
        <taxon>Euglenaceae</taxon>
        <taxon>Euglena</taxon>
    </lineage>
</organism>
<sequence>MTLLGMAGWAAVYVAVQSISSTSLFNAQQSVTRPVAAIQSTPRYQTTLRSFRNEEELNKLNTMSVQTTARSAVAAAVGEAMLTLSPIVLAFAGMWAAIQRFNRPQTPQFAFAAASAGSATTEKPWGIDIPTVLAAETAVKTGEAVATAAPTTRSPKPRDPKLEEWAPEKTKPDGKDYGEVSKQHIITVGVSVHSTPVEIREKLAVPKDNWPVAINELTEHPHIQEAAVLSTCNRMEVYTVAPDYVNGVRDVINWMTAHSGVSFEELRPYLFLKQDGEAVDHILQVSAGLDSLIVGEGQILAQVKSVHQVGSEAKGFGQYLSALFNQAITAGKRVRSETNIATGAVSVSSAAAELAQLKLPTNKWAGVRVAIIGAGKMSKLLVKHLVSKDCLNMTIVNRSLPRAQELAEEFPEANIKIELSDKMLDVVADSDVVFV</sequence>
<protein>
    <submittedName>
        <fullName evidence="9">Glutamyl-tRNA reductase</fullName>
    </submittedName>
</protein>
<keyword evidence="3" id="KW-0627">Porphyrin biosynthesis</keyword>
<dbReference type="EMBL" id="JF292577">
    <property type="protein sequence ID" value="AEA86528.1"/>
    <property type="molecule type" value="mRNA"/>
</dbReference>
<feature type="domain" description="Quinate/shikimate 5-dehydrogenase/glutamyl-tRNA reductase" evidence="7">
    <location>
        <begin position="354"/>
        <end position="435"/>
    </location>
</feature>
<feature type="signal peptide" evidence="6">
    <location>
        <begin position="1"/>
        <end position="18"/>
    </location>
</feature>
<dbReference type="InterPro" id="IPR015895">
    <property type="entry name" value="4pyrrol_synth_GluRdtase_N"/>
</dbReference>
<dbReference type="SUPFAM" id="SSF51735">
    <property type="entry name" value="NAD(P)-binding Rossmann-fold domains"/>
    <property type="match status" value="1"/>
</dbReference>
<dbReference type="GO" id="GO:0050661">
    <property type="term" value="F:NADP binding"/>
    <property type="evidence" value="ECO:0007669"/>
    <property type="project" value="InterPro"/>
</dbReference>
<dbReference type="NCBIfam" id="TIGR01035">
    <property type="entry name" value="hemA"/>
    <property type="match status" value="1"/>
</dbReference>
<dbReference type="InterPro" id="IPR000343">
    <property type="entry name" value="4pyrrol_synth_GluRdtase"/>
</dbReference>
<evidence type="ECO:0000256" key="5">
    <source>
        <dbReference type="SAM" id="MobiDB-lite"/>
    </source>
</evidence>
<keyword evidence="1" id="KW-0521">NADP</keyword>
<proteinExistence type="evidence at transcript level"/>
<dbReference type="HAMAP" id="MF_00087">
    <property type="entry name" value="Glu_tRNA_reductase"/>
    <property type="match status" value="1"/>
</dbReference>
<dbReference type="InterPro" id="IPR018214">
    <property type="entry name" value="GluRdtase_CS"/>
</dbReference>
<dbReference type="InterPro" id="IPR036291">
    <property type="entry name" value="NAD(P)-bd_dom_sf"/>
</dbReference>
<keyword evidence="2" id="KW-0560">Oxidoreductase</keyword>
<comment type="pathway">
    <text evidence="4">Porphyrin-containing compound metabolism.</text>
</comment>
<reference evidence="9" key="1">
    <citation type="journal article" date="2011" name="Genome Biol. Evol.">
        <title>Sequence evidence for the presence of two tetrapyrrole pathways in Euglena gracilis.</title>
        <authorList>
            <person name="Koreny L."/>
            <person name="Obornik M."/>
        </authorList>
    </citation>
    <scope>NUCLEOTIDE SEQUENCE</scope>
    <source>
        <strain evidence="9">Z</strain>
    </source>
</reference>
<dbReference type="GO" id="GO:0008883">
    <property type="term" value="F:glutamyl-tRNA reductase activity"/>
    <property type="evidence" value="ECO:0007669"/>
    <property type="project" value="InterPro"/>
</dbReference>
<dbReference type="PROSITE" id="PS00747">
    <property type="entry name" value="GLUTR"/>
    <property type="match status" value="1"/>
</dbReference>
<dbReference type="AlphaFoldDB" id="F5BT16"/>
<dbReference type="Pfam" id="PF05201">
    <property type="entry name" value="GlutR_N"/>
    <property type="match status" value="1"/>
</dbReference>
<keyword evidence="6" id="KW-0732">Signal</keyword>
<dbReference type="Gene3D" id="3.30.460.30">
    <property type="entry name" value="Glutamyl-tRNA reductase, N-terminal domain"/>
    <property type="match status" value="1"/>
</dbReference>
<dbReference type="InterPro" id="IPR036343">
    <property type="entry name" value="GluRdtase_N_sf"/>
</dbReference>
<evidence type="ECO:0000256" key="6">
    <source>
        <dbReference type="SAM" id="SignalP"/>
    </source>
</evidence>